<dbReference type="CDD" id="cd07398">
    <property type="entry name" value="MPP_YbbF-LpxH"/>
    <property type="match status" value="1"/>
</dbReference>
<keyword evidence="5 10" id="KW-0479">Metal-binding</keyword>
<feature type="domain" description="Calcineurin-like phosphoesterase" evidence="11">
    <location>
        <begin position="1"/>
        <end position="199"/>
    </location>
</feature>
<comment type="caution">
    <text evidence="10">Lacks conserved residue(s) required for the propagation of feature annotation.</text>
</comment>
<evidence type="ECO:0000256" key="8">
    <source>
        <dbReference type="ARBA" id="ARBA00023136"/>
    </source>
</evidence>
<evidence type="ECO:0000256" key="9">
    <source>
        <dbReference type="ARBA" id="ARBA00023211"/>
    </source>
</evidence>
<keyword evidence="9 10" id="KW-0464">Manganese</keyword>
<dbReference type="HAMAP" id="MF_00575">
    <property type="entry name" value="LpxH"/>
    <property type="match status" value="1"/>
</dbReference>
<feature type="binding site" evidence="10">
    <location>
        <position position="197"/>
    </location>
    <ligand>
        <name>Mn(2+)</name>
        <dbReference type="ChEBI" id="CHEBI:29035"/>
        <label>1</label>
    </ligand>
</feature>
<keyword evidence="2 10" id="KW-0444">Lipid biosynthesis</keyword>
<evidence type="ECO:0000259" key="11">
    <source>
        <dbReference type="Pfam" id="PF00149"/>
    </source>
</evidence>
<protein>
    <recommendedName>
        <fullName evidence="10">UDP-2,3-diacylglucosamine hydrolase</fullName>
        <ecNumber evidence="10">3.6.1.54</ecNumber>
    </recommendedName>
    <alternativeName>
        <fullName evidence="10">UDP-2,3-diacylglucosamine diphosphatase</fullName>
    </alternativeName>
</protein>
<gene>
    <name evidence="10 12" type="primary">lpxH</name>
    <name evidence="12" type="ORF">GCM10023116_11590</name>
</gene>
<evidence type="ECO:0000256" key="4">
    <source>
        <dbReference type="ARBA" id="ARBA00022556"/>
    </source>
</evidence>
<feature type="binding site" evidence="10">
    <location>
        <position position="195"/>
    </location>
    <ligand>
        <name>substrate</name>
    </ligand>
</feature>
<keyword evidence="6 10" id="KW-0378">Hydrolase</keyword>
<keyword evidence="4 10" id="KW-0441">Lipid A biosynthesis</keyword>
<keyword evidence="1 10" id="KW-1003">Cell membrane</keyword>
<name>A0ABP8UYG5_9GAMM</name>
<evidence type="ECO:0000256" key="5">
    <source>
        <dbReference type="ARBA" id="ARBA00022723"/>
    </source>
</evidence>
<accession>A0ABP8UYG5</accession>
<comment type="similarity">
    <text evidence="10">Belongs to the LpxH family.</text>
</comment>
<dbReference type="EC" id="3.6.1.54" evidence="10"/>
<evidence type="ECO:0000313" key="12">
    <source>
        <dbReference type="EMBL" id="GAA4648885.1"/>
    </source>
</evidence>
<dbReference type="InterPro" id="IPR004843">
    <property type="entry name" value="Calcineurin-like_PHP"/>
</dbReference>
<comment type="catalytic activity">
    <reaction evidence="10">
        <text>UDP-2-N,3-O-bis[(3R)-3-hydroxytetradecanoyl]-alpha-D-glucosamine + H2O = 2-N,3-O-bis[(3R)-3-hydroxytetradecanoyl]-alpha-D-glucosaminyl 1-phosphate + UMP + 2 H(+)</text>
        <dbReference type="Rhea" id="RHEA:25213"/>
        <dbReference type="ChEBI" id="CHEBI:15377"/>
        <dbReference type="ChEBI" id="CHEBI:15378"/>
        <dbReference type="ChEBI" id="CHEBI:57865"/>
        <dbReference type="ChEBI" id="CHEBI:57957"/>
        <dbReference type="ChEBI" id="CHEBI:78847"/>
        <dbReference type="EC" id="3.6.1.54"/>
    </reaction>
</comment>
<dbReference type="NCBIfam" id="TIGR01854">
    <property type="entry name" value="lipid_A_lpxH"/>
    <property type="match status" value="1"/>
</dbReference>
<feature type="binding site" evidence="10">
    <location>
        <begin position="79"/>
        <end position="80"/>
    </location>
    <ligand>
        <name>substrate</name>
    </ligand>
</feature>
<feature type="binding site" evidence="10">
    <location>
        <position position="114"/>
    </location>
    <ligand>
        <name>Mn(2+)</name>
        <dbReference type="ChEBI" id="CHEBI:29035"/>
        <label>2</label>
    </ligand>
</feature>
<comment type="cofactor">
    <cofactor evidence="10">
        <name>Mn(2+)</name>
        <dbReference type="ChEBI" id="CHEBI:29035"/>
    </cofactor>
    <text evidence="10">Binds 2 Mn(2+) ions per subunit in a binuclear metal center.</text>
</comment>
<evidence type="ECO:0000256" key="6">
    <source>
        <dbReference type="ARBA" id="ARBA00022801"/>
    </source>
</evidence>
<organism evidence="12 13">
    <name type="scientific">Kistimonas scapharcae</name>
    <dbReference type="NCBI Taxonomy" id="1036133"/>
    <lineage>
        <taxon>Bacteria</taxon>
        <taxon>Pseudomonadati</taxon>
        <taxon>Pseudomonadota</taxon>
        <taxon>Gammaproteobacteria</taxon>
        <taxon>Oceanospirillales</taxon>
        <taxon>Endozoicomonadaceae</taxon>
        <taxon>Kistimonas</taxon>
    </lineage>
</organism>
<dbReference type="PANTHER" id="PTHR34990">
    <property type="entry name" value="UDP-2,3-DIACYLGLUCOSAMINE HYDROLASE-RELATED"/>
    <property type="match status" value="1"/>
</dbReference>
<dbReference type="NCBIfam" id="NF003743">
    <property type="entry name" value="PRK05340.1"/>
    <property type="match status" value="1"/>
</dbReference>
<evidence type="ECO:0000256" key="2">
    <source>
        <dbReference type="ARBA" id="ARBA00022516"/>
    </source>
</evidence>
<sequence>MPSLFISDLHLMPERPDVARAFHGFLQGKALEAESLYILGDFFEYWIGDDAMDSFHLEIAEALLRYTSTGRHVFFMPGNRDFLVGKAFCRKTGATWLDDPTLVTLDETPILLMHGDSLCTLDTGYLRFRRIVRNPLIQWLFNHLPLRARKRIAEKLRTKSRDAGSAKPLTIMDVTPEAVSDIMQAHQTLTLVHGHTHRPATHAVQLDDIPAQRIVLGDWDKDGWYLEFNKGHFNLAHFPIPSL</sequence>
<dbReference type="PANTHER" id="PTHR34990:SF1">
    <property type="entry name" value="UDP-2,3-DIACYLGLUCOSAMINE HYDROLASE"/>
    <property type="match status" value="1"/>
</dbReference>
<keyword evidence="8 10" id="KW-0472">Membrane</keyword>
<proteinExistence type="inferred from homology"/>
<feature type="binding site" evidence="10">
    <location>
        <position position="122"/>
    </location>
    <ligand>
        <name>substrate</name>
    </ligand>
</feature>
<evidence type="ECO:0000256" key="3">
    <source>
        <dbReference type="ARBA" id="ARBA00022519"/>
    </source>
</evidence>
<dbReference type="Proteomes" id="UP001500604">
    <property type="component" value="Unassembled WGS sequence"/>
</dbReference>
<feature type="binding site" evidence="10">
    <location>
        <position position="79"/>
    </location>
    <ligand>
        <name>Mn(2+)</name>
        <dbReference type="ChEBI" id="CHEBI:29035"/>
        <label>2</label>
    </ligand>
</feature>
<evidence type="ECO:0000256" key="10">
    <source>
        <dbReference type="HAMAP-Rule" id="MF_00575"/>
    </source>
</evidence>
<comment type="pathway">
    <text evidence="10">Glycolipid biosynthesis; lipid IV(A) biosynthesis; lipid IV(A) from (3R)-3-hydroxytetradecanoyl-[acyl-carrier-protein] and UDP-N-acetyl-alpha-D-glucosamine: step 4/6.</text>
</comment>
<dbReference type="Gene3D" id="3.60.21.10">
    <property type="match status" value="1"/>
</dbReference>
<comment type="function">
    <text evidence="10">Hydrolyzes the pyrophosphate bond of UDP-2,3-diacylglucosamine to yield 2,3-diacylglucosamine 1-phosphate (lipid X) and UMP by catalyzing the attack of water at the alpha-P atom. Involved in the biosynthesis of lipid A, a phosphorylated glycolipid that anchors the lipopolysaccharide to the outer membrane of the cell.</text>
</comment>
<comment type="caution">
    <text evidence="12">The sequence shown here is derived from an EMBL/GenBank/DDBJ whole genome shotgun (WGS) entry which is preliminary data.</text>
</comment>
<comment type="subcellular location">
    <subcellularLocation>
        <location evidence="10">Cell inner membrane</location>
        <topology evidence="10">Peripheral membrane protein</topology>
        <orientation evidence="10">Cytoplasmic side</orientation>
    </subcellularLocation>
</comment>
<keyword evidence="13" id="KW-1185">Reference proteome</keyword>
<evidence type="ECO:0000256" key="7">
    <source>
        <dbReference type="ARBA" id="ARBA00023098"/>
    </source>
</evidence>
<keyword evidence="7 10" id="KW-0443">Lipid metabolism</keyword>
<reference evidence="13" key="1">
    <citation type="journal article" date="2019" name="Int. J. Syst. Evol. Microbiol.">
        <title>The Global Catalogue of Microorganisms (GCM) 10K type strain sequencing project: providing services to taxonomists for standard genome sequencing and annotation.</title>
        <authorList>
            <consortium name="The Broad Institute Genomics Platform"/>
            <consortium name="The Broad Institute Genome Sequencing Center for Infectious Disease"/>
            <person name="Wu L."/>
            <person name="Ma J."/>
        </authorList>
    </citation>
    <scope>NUCLEOTIDE SEQUENCE [LARGE SCALE GENOMIC DNA]</scope>
    <source>
        <strain evidence="13">JCM 17805</strain>
    </source>
</reference>
<dbReference type="InterPro" id="IPR010138">
    <property type="entry name" value="UDP-diacylglucosamine_Hdrlase"/>
</dbReference>
<dbReference type="EMBL" id="BAABFL010000112">
    <property type="protein sequence ID" value="GAA4648885.1"/>
    <property type="molecule type" value="Genomic_DNA"/>
</dbReference>
<feature type="binding site" evidence="10">
    <location>
        <position position="167"/>
    </location>
    <ligand>
        <name>substrate</name>
    </ligand>
</feature>
<dbReference type="InterPro" id="IPR043461">
    <property type="entry name" value="LpxH-like"/>
</dbReference>
<dbReference type="Pfam" id="PF00149">
    <property type="entry name" value="Metallophos"/>
    <property type="match status" value="1"/>
</dbReference>
<evidence type="ECO:0000256" key="1">
    <source>
        <dbReference type="ARBA" id="ARBA00022475"/>
    </source>
</evidence>
<dbReference type="InterPro" id="IPR029052">
    <property type="entry name" value="Metallo-depent_PP-like"/>
</dbReference>
<feature type="binding site" evidence="10">
    <location>
        <position position="41"/>
    </location>
    <ligand>
        <name>Mn(2+)</name>
        <dbReference type="ChEBI" id="CHEBI:29035"/>
        <label>1</label>
    </ligand>
</feature>
<keyword evidence="3 10" id="KW-0997">Cell inner membrane</keyword>
<feature type="binding site" evidence="10">
    <location>
        <position position="8"/>
    </location>
    <ligand>
        <name>Mn(2+)</name>
        <dbReference type="ChEBI" id="CHEBI:29035"/>
        <label>1</label>
    </ligand>
</feature>
<feature type="binding site" evidence="10">
    <location>
        <position position="160"/>
    </location>
    <ligand>
        <name>substrate</name>
    </ligand>
</feature>
<evidence type="ECO:0000313" key="13">
    <source>
        <dbReference type="Proteomes" id="UP001500604"/>
    </source>
</evidence>
<feature type="binding site" evidence="10">
    <location>
        <position position="195"/>
    </location>
    <ligand>
        <name>Mn(2+)</name>
        <dbReference type="ChEBI" id="CHEBI:29035"/>
        <label>2</label>
    </ligand>
</feature>
<feature type="binding site" evidence="10">
    <location>
        <position position="10"/>
    </location>
    <ligand>
        <name>Mn(2+)</name>
        <dbReference type="ChEBI" id="CHEBI:29035"/>
        <label>1</label>
    </ligand>
</feature>
<feature type="binding site" evidence="10">
    <location>
        <position position="41"/>
    </location>
    <ligand>
        <name>Mn(2+)</name>
        <dbReference type="ChEBI" id="CHEBI:29035"/>
        <label>2</label>
    </ligand>
</feature>
<dbReference type="SUPFAM" id="SSF56300">
    <property type="entry name" value="Metallo-dependent phosphatases"/>
    <property type="match status" value="1"/>
</dbReference>